<protein>
    <submittedName>
        <fullName evidence="2">Uncharacterized protein</fullName>
    </submittedName>
</protein>
<organism evidence="2 3">
    <name type="scientific">Flavobacterium beibuense</name>
    <dbReference type="NCBI Taxonomy" id="657326"/>
    <lineage>
        <taxon>Bacteria</taxon>
        <taxon>Pseudomonadati</taxon>
        <taxon>Bacteroidota</taxon>
        <taxon>Flavobacteriia</taxon>
        <taxon>Flavobacteriales</taxon>
        <taxon>Flavobacteriaceae</taxon>
        <taxon>Flavobacterium</taxon>
    </lineage>
</organism>
<gene>
    <name evidence="2" type="ORF">NU09_1107</name>
</gene>
<keyword evidence="3" id="KW-1185">Reference proteome</keyword>
<dbReference type="AlphaFoldDB" id="A0A444WF94"/>
<feature type="compositionally biased region" description="Basic and acidic residues" evidence="1">
    <location>
        <begin position="1"/>
        <end position="12"/>
    </location>
</feature>
<evidence type="ECO:0000313" key="2">
    <source>
        <dbReference type="EMBL" id="RYJ44497.1"/>
    </source>
</evidence>
<sequence>MFEGYENKDSLKTYKAQEQNTTHSLLRLPKPATLSEVVPIRNDRKPTA</sequence>
<name>A0A444WF94_9FLAO</name>
<dbReference type="Proteomes" id="UP000289775">
    <property type="component" value="Unassembled WGS sequence"/>
</dbReference>
<accession>A0A444WF94</accession>
<feature type="region of interest" description="Disordered" evidence="1">
    <location>
        <begin position="1"/>
        <end position="24"/>
    </location>
</feature>
<evidence type="ECO:0000256" key="1">
    <source>
        <dbReference type="SAM" id="MobiDB-lite"/>
    </source>
</evidence>
<comment type="caution">
    <text evidence="2">The sequence shown here is derived from an EMBL/GenBank/DDBJ whole genome shotgun (WGS) entry which is preliminary data.</text>
</comment>
<dbReference type="EMBL" id="JUIW01000003">
    <property type="protein sequence ID" value="RYJ44497.1"/>
    <property type="molecule type" value="Genomic_DNA"/>
</dbReference>
<reference evidence="2 3" key="1">
    <citation type="submission" date="2014-12" db="EMBL/GenBank/DDBJ databases">
        <title>Genome sequence of Flavobacterium beibuense RSKm HC5.</title>
        <authorList>
            <person name="Kim J.F."/>
            <person name="Song J.Y."/>
            <person name="Kwak M.-J."/>
            <person name="Lee S.-W."/>
        </authorList>
    </citation>
    <scope>NUCLEOTIDE SEQUENCE [LARGE SCALE GENOMIC DNA]</scope>
    <source>
        <strain evidence="2 3">RSKm HC5</strain>
    </source>
</reference>
<proteinExistence type="predicted"/>
<evidence type="ECO:0000313" key="3">
    <source>
        <dbReference type="Proteomes" id="UP000289775"/>
    </source>
</evidence>